<evidence type="ECO:0000256" key="7">
    <source>
        <dbReference type="ARBA" id="ARBA00023004"/>
    </source>
</evidence>
<evidence type="ECO:0000256" key="3">
    <source>
        <dbReference type="ARBA" id="ARBA00022448"/>
    </source>
</evidence>
<keyword evidence="3" id="KW-0813">Transport</keyword>
<protein>
    <submittedName>
        <fullName evidence="9">Triheme c-type cytochrome</fullName>
    </submittedName>
</protein>
<keyword evidence="5" id="KW-0479">Metal-binding</keyword>
<dbReference type="Pfam" id="PF14537">
    <property type="entry name" value="Cytochrom_c3_2"/>
    <property type="match status" value="1"/>
</dbReference>
<organism evidence="9 10">
    <name type="scientific">Geotalea uraniireducens</name>
    <dbReference type="NCBI Taxonomy" id="351604"/>
    <lineage>
        <taxon>Bacteria</taxon>
        <taxon>Pseudomonadati</taxon>
        <taxon>Thermodesulfobacteriota</taxon>
        <taxon>Desulfuromonadia</taxon>
        <taxon>Geobacterales</taxon>
        <taxon>Geobacteraceae</taxon>
        <taxon>Geotalea</taxon>
    </lineage>
</organism>
<dbReference type="Gene3D" id="1.10.1130.10">
    <property type="entry name" value="Flavocytochrome C3, Chain A"/>
    <property type="match status" value="1"/>
</dbReference>
<dbReference type="InterPro" id="IPR036280">
    <property type="entry name" value="Multihaem_cyt_sf"/>
</dbReference>
<accession>A0ABM8EFS3</accession>
<dbReference type="InterPro" id="IPR012286">
    <property type="entry name" value="Tetrahaem_cytochrome"/>
</dbReference>
<feature type="domain" description="Tetrahaem cytochrome" evidence="8">
    <location>
        <begin position="38"/>
        <end position="99"/>
    </location>
</feature>
<keyword evidence="4" id="KW-0349">Heme</keyword>
<evidence type="ECO:0000313" key="9">
    <source>
        <dbReference type="EMBL" id="BDV41236.1"/>
    </source>
</evidence>
<evidence type="ECO:0000256" key="6">
    <source>
        <dbReference type="ARBA" id="ARBA00022982"/>
    </source>
</evidence>
<evidence type="ECO:0000256" key="1">
    <source>
        <dbReference type="ARBA" id="ARBA00001926"/>
    </source>
</evidence>
<dbReference type="SUPFAM" id="SSF48695">
    <property type="entry name" value="Multiheme cytochromes"/>
    <property type="match status" value="1"/>
</dbReference>
<evidence type="ECO:0000259" key="8">
    <source>
        <dbReference type="Pfam" id="PF14537"/>
    </source>
</evidence>
<evidence type="ECO:0000256" key="4">
    <source>
        <dbReference type="ARBA" id="ARBA00022617"/>
    </source>
</evidence>
<reference evidence="9 10" key="1">
    <citation type="submission" date="2022-12" db="EMBL/GenBank/DDBJ databases">
        <title>Polyphasic characterization of Geotalea uranireducens NIT-SL11 newly isolated from a complex of sewage sludge and microbially reduced graphene oxide.</title>
        <authorList>
            <person name="Xie L."/>
            <person name="Yoshida N."/>
            <person name="Meng L."/>
        </authorList>
    </citation>
    <scope>NUCLEOTIDE SEQUENCE [LARGE SCALE GENOMIC DNA]</scope>
    <source>
        <strain evidence="9 10">NIT-SL11</strain>
    </source>
</reference>
<dbReference type="Proteomes" id="UP001317705">
    <property type="component" value="Chromosome"/>
</dbReference>
<keyword evidence="10" id="KW-1185">Reference proteome</keyword>
<gene>
    <name evidence="9" type="ORF">GURASL_01590</name>
</gene>
<dbReference type="EMBL" id="AP027151">
    <property type="protein sequence ID" value="BDV41236.1"/>
    <property type="molecule type" value="Genomic_DNA"/>
</dbReference>
<name>A0ABM8EFS3_9BACT</name>
<keyword evidence="6" id="KW-0249">Electron transport</keyword>
<evidence type="ECO:0000256" key="5">
    <source>
        <dbReference type="ARBA" id="ARBA00022723"/>
    </source>
</evidence>
<comment type="cofactor">
    <cofactor evidence="1">
        <name>heme c</name>
        <dbReference type="ChEBI" id="CHEBI:61717"/>
    </cofactor>
</comment>
<keyword evidence="7" id="KW-0408">Iron</keyword>
<evidence type="ECO:0000256" key="2">
    <source>
        <dbReference type="ARBA" id="ARBA00004196"/>
    </source>
</evidence>
<sequence>MHTGKIGEKTLDKTMKKLPGLLGIIAVCNGLAFPAGAFECTVCHSKNPKMVEMHQALRGRGCFGCHKVGERLMGKGRQLDETAATARRLSDPLCTECHRK</sequence>
<proteinExistence type="predicted"/>
<evidence type="ECO:0000313" key="10">
    <source>
        <dbReference type="Proteomes" id="UP001317705"/>
    </source>
</evidence>
<comment type="subcellular location">
    <subcellularLocation>
        <location evidence="2">Cell envelope</location>
    </subcellularLocation>
</comment>